<gene>
    <name evidence="3" type="ORF">G7066_09535</name>
</gene>
<keyword evidence="4" id="KW-1185">Reference proteome</keyword>
<dbReference type="InterPro" id="IPR016040">
    <property type="entry name" value="NAD(P)-bd_dom"/>
</dbReference>
<sequence length="241" mass="25377">MRIAVAGGTGVVGKHIVRVATDAGHEVLVLSRTNGVDLESGVGLNLAGVDVVVDVCGTSTTSAKRSREFFERTTSSLLRAEREAGVGHHIALSIVGAAGVPHGYYAGKALQERLVSSGEIPWTILRATQFFDFAHQVATRMGPLVVVPAIRSQPVSAADVAARLVGLVASGPVGNARDLAGPREERMVELTRAWWKKTGAPGRVVEFPLPGGFGRALRDGAILPGPDAQLTTQTFAEWLRS</sequence>
<dbReference type="Gene3D" id="3.40.50.720">
    <property type="entry name" value="NAD(P)-binding Rossmann-like Domain"/>
    <property type="match status" value="1"/>
</dbReference>
<dbReference type="PANTHER" id="PTHR12126:SF11">
    <property type="entry name" value="NADH DEHYDROGENASE [UBIQUINONE] 1 ALPHA SUBCOMPLEX SUBUNIT 9, MITOCHONDRIAL"/>
    <property type="match status" value="1"/>
</dbReference>
<accession>A0ABX6K121</accession>
<proteinExistence type="predicted"/>
<dbReference type="Pfam" id="PF01370">
    <property type="entry name" value="Epimerase"/>
    <property type="match status" value="1"/>
</dbReference>
<protein>
    <submittedName>
        <fullName evidence="3">SDR family oxidoreductase</fullName>
    </submittedName>
</protein>
<dbReference type="RefSeq" id="WP_166330702.1">
    <property type="nucleotide sequence ID" value="NZ_CP049933.1"/>
</dbReference>
<reference evidence="3 4" key="1">
    <citation type="submission" date="2020-03" db="EMBL/GenBank/DDBJ databases">
        <title>Leucobacter sp. nov., isolated from beetles.</title>
        <authorList>
            <person name="Hyun D.-W."/>
            <person name="Bae J.-W."/>
        </authorList>
    </citation>
    <scope>NUCLEOTIDE SEQUENCE [LARGE SCALE GENOMIC DNA]</scope>
    <source>
        <strain evidence="3 4">HDW9A</strain>
    </source>
</reference>
<organism evidence="3 4">
    <name type="scientific">Leucobacter coleopterorum</name>
    <dbReference type="NCBI Taxonomy" id="2714933"/>
    <lineage>
        <taxon>Bacteria</taxon>
        <taxon>Bacillati</taxon>
        <taxon>Actinomycetota</taxon>
        <taxon>Actinomycetes</taxon>
        <taxon>Micrococcales</taxon>
        <taxon>Microbacteriaceae</taxon>
        <taxon>Leucobacter</taxon>
    </lineage>
</organism>
<dbReference type="InterPro" id="IPR001509">
    <property type="entry name" value="Epimerase_deHydtase"/>
</dbReference>
<dbReference type="InterPro" id="IPR036291">
    <property type="entry name" value="NAD(P)-bd_dom_sf"/>
</dbReference>
<dbReference type="PANTHER" id="PTHR12126">
    <property type="entry name" value="NADH-UBIQUINONE OXIDOREDUCTASE 39 KDA SUBUNIT-RELATED"/>
    <property type="match status" value="1"/>
</dbReference>
<evidence type="ECO:0000259" key="2">
    <source>
        <dbReference type="Pfam" id="PF13460"/>
    </source>
</evidence>
<dbReference type="InterPro" id="IPR051207">
    <property type="entry name" value="ComplexI_NDUFA9_subunit"/>
</dbReference>
<dbReference type="Proteomes" id="UP000503441">
    <property type="component" value="Chromosome"/>
</dbReference>
<feature type="domain" description="NAD-dependent epimerase/dehydratase" evidence="1">
    <location>
        <begin position="3"/>
        <end position="44"/>
    </location>
</feature>
<feature type="domain" description="NAD(P)-binding" evidence="2">
    <location>
        <begin position="46"/>
        <end position="168"/>
    </location>
</feature>
<evidence type="ECO:0000313" key="4">
    <source>
        <dbReference type="Proteomes" id="UP000503441"/>
    </source>
</evidence>
<dbReference type="EMBL" id="CP049933">
    <property type="protein sequence ID" value="QIM18780.1"/>
    <property type="molecule type" value="Genomic_DNA"/>
</dbReference>
<name>A0ABX6K121_9MICO</name>
<dbReference type="Pfam" id="PF13460">
    <property type="entry name" value="NAD_binding_10"/>
    <property type="match status" value="1"/>
</dbReference>
<evidence type="ECO:0000259" key="1">
    <source>
        <dbReference type="Pfam" id="PF01370"/>
    </source>
</evidence>
<dbReference type="SUPFAM" id="SSF51735">
    <property type="entry name" value="NAD(P)-binding Rossmann-fold domains"/>
    <property type="match status" value="1"/>
</dbReference>
<evidence type="ECO:0000313" key="3">
    <source>
        <dbReference type="EMBL" id="QIM18780.1"/>
    </source>
</evidence>